<dbReference type="InterPro" id="IPR029787">
    <property type="entry name" value="Nucleotide_cyclase"/>
</dbReference>
<feature type="domain" description="Guanylate cyclase" evidence="1">
    <location>
        <begin position="163"/>
        <end position="274"/>
    </location>
</feature>
<gene>
    <name evidence="2" type="ORF">AB2B41_00145</name>
</gene>
<dbReference type="RefSeq" id="WP_367875698.1">
    <property type="nucleotide sequence ID" value="NZ_JBFNXX010000001.1"/>
</dbReference>
<dbReference type="PANTHER" id="PTHR43081:SF19">
    <property type="entry name" value="PH-SENSITIVE ADENYLATE CYCLASE RV1264"/>
    <property type="match status" value="1"/>
</dbReference>
<dbReference type="InterPro" id="IPR032710">
    <property type="entry name" value="NTF2-like_dom_sf"/>
</dbReference>
<dbReference type="SMART" id="SM00044">
    <property type="entry name" value="CYCc"/>
    <property type="match status" value="1"/>
</dbReference>
<sequence length="323" mass="34848">MADPFSPSPELAAIATRWLKAYAARNSKTAANLLSSSDALTYIGSDEGELFTGENLRETFEKYSDDQAVLIPENINATAYEAGDFGWAFTTLTIHAPEAELQVAFRNTFIFAMEEGVWRIVHIHNSNPKPNMEAMGYELSRFEDLLDAARAEEIEITQTGIASVMFTDIVDSTALASAVGDARWHRIVTAHIGQITALVQAEGGTLVKSLGDGTLATFSSAAAAMRAAIGIQRTMADQSDEPKLRIRVGIHTGDVIQKDGDFVGTVVNKAARVAGMTEPGNIRVSEATRVMVGDATGFTFTDPIETPLKGLEGEHLVHSLKWS</sequence>
<dbReference type="Pfam" id="PF00211">
    <property type="entry name" value="Guanylate_cyc"/>
    <property type="match status" value="1"/>
</dbReference>
<dbReference type="InterPro" id="IPR037401">
    <property type="entry name" value="SnoaL-like"/>
</dbReference>
<protein>
    <submittedName>
        <fullName evidence="2">Adenylate/guanylate cyclase domain-containing protein</fullName>
    </submittedName>
</protein>
<dbReference type="EMBL" id="JBFNXX010000001">
    <property type="protein sequence ID" value="MEW9917998.1"/>
    <property type="molecule type" value="Genomic_DNA"/>
</dbReference>
<dbReference type="InterPro" id="IPR001054">
    <property type="entry name" value="A/G_cyclase"/>
</dbReference>
<dbReference type="SUPFAM" id="SSF54427">
    <property type="entry name" value="NTF2-like"/>
    <property type="match status" value="1"/>
</dbReference>
<comment type="caution">
    <text evidence="2">The sequence shown here is derived from an EMBL/GenBank/DDBJ whole genome shotgun (WGS) entry which is preliminary data.</text>
</comment>
<accession>A0ABV3RIR6</accession>
<dbReference type="Proteomes" id="UP001556098">
    <property type="component" value="Unassembled WGS sequence"/>
</dbReference>
<organism evidence="2 3">
    <name type="scientific">Sulfitobacter sediminis</name>
    <dbReference type="NCBI Taxonomy" id="3234186"/>
    <lineage>
        <taxon>Bacteria</taxon>
        <taxon>Pseudomonadati</taxon>
        <taxon>Pseudomonadota</taxon>
        <taxon>Alphaproteobacteria</taxon>
        <taxon>Rhodobacterales</taxon>
        <taxon>Roseobacteraceae</taxon>
        <taxon>Sulfitobacter</taxon>
    </lineage>
</organism>
<dbReference type="Pfam" id="PF13474">
    <property type="entry name" value="SnoaL_3"/>
    <property type="match status" value="1"/>
</dbReference>
<evidence type="ECO:0000259" key="1">
    <source>
        <dbReference type="PROSITE" id="PS50125"/>
    </source>
</evidence>
<dbReference type="PROSITE" id="PS50125">
    <property type="entry name" value="GUANYLATE_CYCLASE_2"/>
    <property type="match status" value="1"/>
</dbReference>
<keyword evidence="3" id="KW-1185">Reference proteome</keyword>
<evidence type="ECO:0000313" key="3">
    <source>
        <dbReference type="Proteomes" id="UP001556098"/>
    </source>
</evidence>
<reference evidence="2 3" key="1">
    <citation type="submission" date="2024-07" db="EMBL/GenBank/DDBJ databases">
        <title>Marimonas sp.nov., isolated from tidal-flat sediment.</title>
        <authorList>
            <person name="Jayan J.N."/>
            <person name="Lee S.S."/>
        </authorList>
    </citation>
    <scope>NUCLEOTIDE SEQUENCE [LARGE SCALE GENOMIC DNA]</scope>
    <source>
        <strain evidence="2 3">MJW-29</strain>
    </source>
</reference>
<proteinExistence type="predicted"/>
<dbReference type="SUPFAM" id="SSF55073">
    <property type="entry name" value="Nucleotide cyclase"/>
    <property type="match status" value="1"/>
</dbReference>
<name>A0ABV3RIR6_9RHOB</name>
<dbReference type="PANTHER" id="PTHR43081">
    <property type="entry name" value="ADENYLATE CYCLASE, TERMINAL-DIFFERENTIATION SPECIFIC-RELATED"/>
    <property type="match status" value="1"/>
</dbReference>
<evidence type="ECO:0000313" key="2">
    <source>
        <dbReference type="EMBL" id="MEW9917998.1"/>
    </source>
</evidence>
<dbReference type="Gene3D" id="3.10.450.50">
    <property type="match status" value="1"/>
</dbReference>
<dbReference type="InterPro" id="IPR050697">
    <property type="entry name" value="Adenylyl/Guanylyl_Cyclase_3/4"/>
</dbReference>
<dbReference type="Gene3D" id="3.30.70.1230">
    <property type="entry name" value="Nucleotide cyclase"/>
    <property type="match status" value="1"/>
</dbReference>
<dbReference type="CDD" id="cd07302">
    <property type="entry name" value="CHD"/>
    <property type="match status" value="1"/>
</dbReference>